<feature type="transmembrane region" description="Helical" evidence="7">
    <location>
        <begin position="68"/>
        <end position="87"/>
    </location>
</feature>
<evidence type="ECO:0000256" key="6">
    <source>
        <dbReference type="ARBA" id="ARBA00023136"/>
    </source>
</evidence>
<evidence type="ECO:0000313" key="9">
    <source>
        <dbReference type="Proteomes" id="UP000667802"/>
    </source>
</evidence>
<evidence type="ECO:0000256" key="7">
    <source>
        <dbReference type="SAM" id="Phobius"/>
    </source>
</evidence>
<feature type="transmembrane region" description="Helical" evidence="7">
    <location>
        <begin position="217"/>
        <end position="234"/>
    </location>
</feature>
<feature type="transmembrane region" description="Helical" evidence="7">
    <location>
        <begin position="254"/>
        <end position="274"/>
    </location>
</feature>
<dbReference type="PANTHER" id="PTHR30106:SF1">
    <property type="entry name" value="UPF0324 MEMBRANE PROTEIN FN0533"/>
    <property type="match status" value="1"/>
</dbReference>
<feature type="transmembrane region" description="Helical" evidence="7">
    <location>
        <begin position="151"/>
        <end position="169"/>
    </location>
</feature>
<dbReference type="InterPro" id="IPR018383">
    <property type="entry name" value="UPF0324_pro"/>
</dbReference>
<feature type="transmembrane region" description="Helical" evidence="7">
    <location>
        <begin position="94"/>
        <end position="111"/>
    </location>
</feature>
<dbReference type="Gene3D" id="1.20.1530.20">
    <property type="match status" value="1"/>
</dbReference>
<dbReference type="InterPro" id="IPR038770">
    <property type="entry name" value="Na+/solute_symporter_sf"/>
</dbReference>
<comment type="subcellular location">
    <subcellularLocation>
        <location evidence="1">Cell membrane</location>
        <topology evidence="1">Multi-pass membrane protein</topology>
    </subcellularLocation>
</comment>
<gene>
    <name evidence="8" type="ORF">G7B40_025440</name>
</gene>
<dbReference type="AlphaFoldDB" id="A0AAP5IAE5"/>
<evidence type="ECO:0000313" key="8">
    <source>
        <dbReference type="EMBL" id="MDR9897881.1"/>
    </source>
</evidence>
<evidence type="ECO:0000256" key="4">
    <source>
        <dbReference type="ARBA" id="ARBA00022692"/>
    </source>
</evidence>
<accession>A0AAP5IAE5</accession>
<feature type="transmembrane region" description="Helical" evidence="7">
    <location>
        <begin position="286"/>
        <end position="302"/>
    </location>
</feature>
<evidence type="ECO:0000256" key="3">
    <source>
        <dbReference type="ARBA" id="ARBA00022475"/>
    </source>
</evidence>
<dbReference type="RefSeq" id="WP_208344350.1">
    <property type="nucleotide sequence ID" value="NZ_CAWQFN010000494.1"/>
</dbReference>
<evidence type="ECO:0000256" key="1">
    <source>
        <dbReference type="ARBA" id="ARBA00004651"/>
    </source>
</evidence>
<protein>
    <submittedName>
        <fullName evidence="8">Sulfate exporter family transporter</fullName>
    </submittedName>
</protein>
<comment type="similarity">
    <text evidence="2">Belongs to the UPF0324 family.</text>
</comment>
<evidence type="ECO:0000256" key="2">
    <source>
        <dbReference type="ARBA" id="ARBA00007977"/>
    </source>
</evidence>
<dbReference type="Pfam" id="PF03601">
    <property type="entry name" value="Cons_hypoth698"/>
    <property type="match status" value="1"/>
</dbReference>
<dbReference type="EMBL" id="JAALHA020000014">
    <property type="protein sequence ID" value="MDR9897881.1"/>
    <property type="molecule type" value="Genomic_DNA"/>
</dbReference>
<dbReference type="Proteomes" id="UP000667802">
    <property type="component" value="Unassembled WGS sequence"/>
</dbReference>
<keyword evidence="5 7" id="KW-1133">Transmembrane helix</keyword>
<keyword evidence="3" id="KW-1003">Cell membrane</keyword>
<dbReference type="PANTHER" id="PTHR30106">
    <property type="entry name" value="INNER MEMBRANE PROTEIN YEIH-RELATED"/>
    <property type="match status" value="1"/>
</dbReference>
<evidence type="ECO:0000256" key="5">
    <source>
        <dbReference type="ARBA" id="ARBA00022989"/>
    </source>
</evidence>
<reference evidence="9" key="1">
    <citation type="journal article" date="2021" name="Science">
        <title>Hunting the eagle killer: A cyanobacterial neurotoxin causes vacuolar myelinopathy.</title>
        <authorList>
            <person name="Breinlinger S."/>
            <person name="Phillips T.J."/>
            <person name="Haram B.N."/>
            <person name="Mares J."/>
            <person name="Martinez Yerena J.A."/>
            <person name="Hrouzek P."/>
            <person name="Sobotka R."/>
            <person name="Henderson W.M."/>
            <person name="Schmieder P."/>
            <person name="Williams S.M."/>
            <person name="Lauderdale J.D."/>
            <person name="Wilde H.D."/>
            <person name="Gerrin W."/>
            <person name="Kust A."/>
            <person name="Washington J.W."/>
            <person name="Wagner C."/>
            <person name="Geier B."/>
            <person name="Liebeke M."/>
            <person name="Enke H."/>
            <person name="Niedermeyer T.H.J."/>
            <person name="Wilde S.B."/>
        </authorList>
    </citation>
    <scope>NUCLEOTIDE SEQUENCE [LARGE SCALE GENOMIC DNA]</scope>
    <source>
        <strain evidence="9">Thurmond2011</strain>
    </source>
</reference>
<proteinExistence type="inferred from homology"/>
<keyword evidence="6 7" id="KW-0472">Membrane</keyword>
<feature type="transmembrane region" description="Helical" evidence="7">
    <location>
        <begin position="24"/>
        <end position="48"/>
    </location>
</feature>
<comment type="caution">
    <text evidence="8">The sequence shown here is derived from an EMBL/GenBank/DDBJ whole genome shotgun (WGS) entry which is preliminary data.</text>
</comment>
<keyword evidence="9" id="KW-1185">Reference proteome</keyword>
<name>A0AAP5IAE5_9CYAN</name>
<dbReference type="GO" id="GO:0005886">
    <property type="term" value="C:plasma membrane"/>
    <property type="evidence" value="ECO:0007669"/>
    <property type="project" value="UniProtKB-SubCell"/>
</dbReference>
<feature type="transmembrane region" description="Helical" evidence="7">
    <location>
        <begin position="314"/>
        <end position="332"/>
    </location>
</feature>
<organism evidence="8 9">
    <name type="scientific">Aetokthonos hydrillicola Thurmond2011</name>
    <dbReference type="NCBI Taxonomy" id="2712845"/>
    <lineage>
        <taxon>Bacteria</taxon>
        <taxon>Bacillati</taxon>
        <taxon>Cyanobacteriota</taxon>
        <taxon>Cyanophyceae</taxon>
        <taxon>Nostocales</taxon>
        <taxon>Hapalosiphonaceae</taxon>
        <taxon>Aetokthonos</taxon>
    </lineage>
</organism>
<sequence length="333" mass="35795">MKKFSSPLITPQTRILVGVEVRKLLFLCGAFLCLLNWIYPPLALTLGMTLSLTVHNPFTRTSRYIAKYLLQGCVILLGFGMNLTVVLKAGESGALFAAFSIITTFFFGYILGQRLKIPVKASVLISAGTAICGGSAIAAVGSVISATESEISVAIGTVFLLNAAALYIFPPLGHLLHLTPTQFGTWAGVAIHDISSVVGAASDFGLSSLDTATAVKLSRALWIVPVCVIAAFIFQRDHTQDTQQVSNRIQIPWFIGLFLLASVVRTFVPGIAIWSPLLKHLSESGLTLVLFLIGTNLSRRALKAVGWKPMVQGMVLWVFISVGSALIIQQIVH</sequence>
<keyword evidence="4 7" id="KW-0812">Transmembrane</keyword>
<feature type="transmembrane region" description="Helical" evidence="7">
    <location>
        <begin position="123"/>
        <end position="144"/>
    </location>
</feature>